<sequence>MLCDPILHSSGSQRQHSRKYVMKAEGWDSFHLPRAQARLPKVSEDAAGVCGETGLPPRAPDRDRRYYTPVGPSKTSRGLLSH</sequence>
<keyword evidence="3" id="KW-1185">Reference proteome</keyword>
<dbReference type="EMBL" id="JANPWB010000014">
    <property type="protein sequence ID" value="KAJ1096109.1"/>
    <property type="molecule type" value="Genomic_DNA"/>
</dbReference>
<evidence type="ECO:0000313" key="3">
    <source>
        <dbReference type="Proteomes" id="UP001066276"/>
    </source>
</evidence>
<gene>
    <name evidence="2" type="ORF">NDU88_001255</name>
</gene>
<organism evidence="2 3">
    <name type="scientific">Pleurodeles waltl</name>
    <name type="common">Iberian ribbed newt</name>
    <dbReference type="NCBI Taxonomy" id="8319"/>
    <lineage>
        <taxon>Eukaryota</taxon>
        <taxon>Metazoa</taxon>
        <taxon>Chordata</taxon>
        <taxon>Craniata</taxon>
        <taxon>Vertebrata</taxon>
        <taxon>Euteleostomi</taxon>
        <taxon>Amphibia</taxon>
        <taxon>Batrachia</taxon>
        <taxon>Caudata</taxon>
        <taxon>Salamandroidea</taxon>
        <taxon>Salamandridae</taxon>
        <taxon>Pleurodelinae</taxon>
        <taxon>Pleurodeles</taxon>
    </lineage>
</organism>
<dbReference type="AlphaFoldDB" id="A0AAV7M0L2"/>
<evidence type="ECO:0000256" key="1">
    <source>
        <dbReference type="SAM" id="MobiDB-lite"/>
    </source>
</evidence>
<dbReference type="Proteomes" id="UP001066276">
    <property type="component" value="Chromosome 10"/>
</dbReference>
<evidence type="ECO:0000313" key="2">
    <source>
        <dbReference type="EMBL" id="KAJ1096109.1"/>
    </source>
</evidence>
<comment type="caution">
    <text evidence="2">The sequence shown here is derived from an EMBL/GenBank/DDBJ whole genome shotgun (WGS) entry which is preliminary data.</text>
</comment>
<reference evidence="2" key="1">
    <citation type="journal article" date="2022" name="bioRxiv">
        <title>Sequencing and chromosome-scale assembly of the giantPleurodeles waltlgenome.</title>
        <authorList>
            <person name="Brown T."/>
            <person name="Elewa A."/>
            <person name="Iarovenko S."/>
            <person name="Subramanian E."/>
            <person name="Araus A.J."/>
            <person name="Petzold A."/>
            <person name="Susuki M."/>
            <person name="Suzuki K.-i.T."/>
            <person name="Hayashi T."/>
            <person name="Toyoda A."/>
            <person name="Oliveira C."/>
            <person name="Osipova E."/>
            <person name="Leigh N.D."/>
            <person name="Simon A."/>
            <person name="Yun M.H."/>
        </authorList>
    </citation>
    <scope>NUCLEOTIDE SEQUENCE</scope>
    <source>
        <strain evidence="2">20211129_DDA</strain>
        <tissue evidence="2">Liver</tissue>
    </source>
</reference>
<feature type="compositionally biased region" description="Polar residues" evidence="1">
    <location>
        <begin position="73"/>
        <end position="82"/>
    </location>
</feature>
<proteinExistence type="predicted"/>
<feature type="region of interest" description="Disordered" evidence="1">
    <location>
        <begin position="44"/>
        <end position="82"/>
    </location>
</feature>
<protein>
    <submittedName>
        <fullName evidence="2">Uncharacterized protein</fullName>
    </submittedName>
</protein>
<accession>A0AAV7M0L2</accession>
<name>A0AAV7M0L2_PLEWA</name>